<keyword evidence="5" id="KW-0812">Transmembrane</keyword>
<dbReference type="AlphaFoldDB" id="A0A9D3NQ97"/>
<dbReference type="EMBL" id="JAHKSW010000011">
    <property type="protein sequence ID" value="KAG7326529.1"/>
    <property type="molecule type" value="Genomic_DNA"/>
</dbReference>
<feature type="domain" description="Sushi" evidence="7">
    <location>
        <begin position="273"/>
        <end position="333"/>
    </location>
</feature>
<evidence type="ECO:0000256" key="3">
    <source>
        <dbReference type="ARBA" id="ARBA00023157"/>
    </source>
</evidence>
<feature type="domain" description="Sushi" evidence="7">
    <location>
        <begin position="457"/>
        <end position="517"/>
    </location>
</feature>
<gene>
    <name evidence="8" type="ORF">KOW79_009930</name>
</gene>
<feature type="disulfide bond" evidence="4">
    <location>
        <begin position="427"/>
        <end position="454"/>
    </location>
</feature>
<keyword evidence="5" id="KW-0472">Membrane</keyword>
<comment type="caution">
    <text evidence="4">Lacks conserved residue(s) required for the propagation of feature annotation.</text>
</comment>
<feature type="domain" description="Sushi" evidence="7">
    <location>
        <begin position="211"/>
        <end position="272"/>
    </location>
</feature>
<keyword evidence="2" id="KW-0677">Repeat</keyword>
<dbReference type="InterPro" id="IPR051277">
    <property type="entry name" value="SEZ6_CSMD_C4BPB_Regulators"/>
</dbReference>
<feature type="disulfide bond" evidence="4">
    <location>
        <begin position="114"/>
        <end position="141"/>
    </location>
</feature>
<feature type="domain" description="Sushi" evidence="7">
    <location>
        <begin position="395"/>
        <end position="456"/>
    </location>
</feature>
<feature type="disulfide bond" evidence="4">
    <location>
        <begin position="55"/>
        <end position="82"/>
    </location>
</feature>
<dbReference type="InterPro" id="IPR035976">
    <property type="entry name" value="Sushi/SCR/CCP_sf"/>
</dbReference>
<proteinExistence type="predicted"/>
<name>A0A9D3NQ97_9TELE</name>
<dbReference type="PANTHER" id="PTHR45656:SF4">
    <property type="entry name" value="PROTEIN CBR-CLEC-78"/>
    <property type="match status" value="1"/>
</dbReference>
<dbReference type="Pfam" id="PF00084">
    <property type="entry name" value="Sushi"/>
    <property type="match status" value="8"/>
</dbReference>
<accession>A0A9D3NQ97</accession>
<organism evidence="8 9">
    <name type="scientific">Hemibagrus wyckioides</name>
    <dbReference type="NCBI Taxonomy" id="337641"/>
    <lineage>
        <taxon>Eukaryota</taxon>
        <taxon>Metazoa</taxon>
        <taxon>Chordata</taxon>
        <taxon>Craniata</taxon>
        <taxon>Vertebrata</taxon>
        <taxon>Euteleostomi</taxon>
        <taxon>Actinopterygii</taxon>
        <taxon>Neopterygii</taxon>
        <taxon>Teleostei</taxon>
        <taxon>Ostariophysi</taxon>
        <taxon>Siluriformes</taxon>
        <taxon>Bagridae</taxon>
        <taxon>Hemibagrus</taxon>
    </lineage>
</organism>
<keyword evidence="9" id="KW-1185">Reference proteome</keyword>
<dbReference type="Gene3D" id="2.10.70.10">
    <property type="entry name" value="Complement Module, domain 1"/>
    <property type="match status" value="8"/>
</dbReference>
<dbReference type="Proteomes" id="UP000824219">
    <property type="component" value="Linkage Group LG11"/>
</dbReference>
<evidence type="ECO:0000313" key="8">
    <source>
        <dbReference type="EMBL" id="KAG7326529.1"/>
    </source>
</evidence>
<keyword evidence="1 6" id="KW-0732">Signal</keyword>
<evidence type="ECO:0000259" key="7">
    <source>
        <dbReference type="PROSITE" id="PS50923"/>
    </source>
</evidence>
<keyword evidence="4" id="KW-0768">Sushi</keyword>
<feature type="domain" description="Sushi" evidence="7">
    <location>
        <begin position="22"/>
        <end position="84"/>
    </location>
</feature>
<evidence type="ECO:0000256" key="1">
    <source>
        <dbReference type="ARBA" id="ARBA00022729"/>
    </source>
</evidence>
<dbReference type="InterPro" id="IPR000436">
    <property type="entry name" value="Sushi_SCR_CCP_dom"/>
</dbReference>
<dbReference type="PANTHER" id="PTHR45656">
    <property type="entry name" value="PROTEIN CBR-CLEC-78"/>
    <property type="match status" value="1"/>
</dbReference>
<evidence type="ECO:0000256" key="2">
    <source>
        <dbReference type="ARBA" id="ARBA00022737"/>
    </source>
</evidence>
<dbReference type="SMART" id="SM00032">
    <property type="entry name" value="CCP"/>
    <property type="match status" value="8"/>
</dbReference>
<evidence type="ECO:0000313" key="9">
    <source>
        <dbReference type="Proteomes" id="UP000824219"/>
    </source>
</evidence>
<feature type="domain" description="Sushi" evidence="7">
    <location>
        <begin position="85"/>
        <end position="143"/>
    </location>
</feature>
<feature type="domain" description="Sushi" evidence="7">
    <location>
        <begin position="334"/>
        <end position="394"/>
    </location>
</feature>
<feature type="domain" description="Sushi" evidence="7">
    <location>
        <begin position="150"/>
        <end position="210"/>
    </location>
</feature>
<dbReference type="SUPFAM" id="SSF57535">
    <property type="entry name" value="Complement control module/SCR domain"/>
    <property type="match status" value="8"/>
</dbReference>
<feature type="transmembrane region" description="Helical" evidence="5">
    <location>
        <begin position="519"/>
        <end position="542"/>
    </location>
</feature>
<protein>
    <recommendedName>
        <fullName evidence="7">Sushi domain-containing protein</fullName>
    </recommendedName>
</protein>
<evidence type="ECO:0000256" key="5">
    <source>
        <dbReference type="SAM" id="Phobius"/>
    </source>
</evidence>
<dbReference type="PROSITE" id="PS50923">
    <property type="entry name" value="SUSHI"/>
    <property type="match status" value="8"/>
</dbReference>
<feature type="signal peptide" evidence="6">
    <location>
        <begin position="1"/>
        <end position="21"/>
    </location>
</feature>
<keyword evidence="5" id="KW-1133">Transmembrane helix</keyword>
<dbReference type="OrthoDB" id="8961654at2759"/>
<dbReference type="CDD" id="cd00033">
    <property type="entry name" value="CCP"/>
    <property type="match status" value="8"/>
</dbReference>
<evidence type="ECO:0000256" key="4">
    <source>
        <dbReference type="PROSITE-ProRule" id="PRU00302"/>
    </source>
</evidence>
<comment type="caution">
    <text evidence="8">The sequence shown here is derived from an EMBL/GenBank/DDBJ whole genome shotgun (WGS) entry which is preliminary data.</text>
</comment>
<sequence>MEMSLWTLLLLLLSFVSRGNTDECPKPVLEGNVVLSDSALLKNNFPDGSVVSLKCATGYKVDEGSSTITCVGGEWSHQELTCKKKDCGPPTPSPNMKFNIPSGTLFGDYVRPYCDRGYYLQGSSYKQCLAFGWTGRSKCLCKFKMFHPLVTCGKPPEIPNSVIVTDHKKEIMEFEDVIEYRCEDGYTLVGSGSVVCQENGKYSSLPQCKGECPKPVLEGNVVLSDSALLKNNFPDGSVVSLKCATGYKVDEGSSTITCLGGEWSHQELTCKVVTCGKPPEIPNSVIVTDHKKEIMEFEDVIEYRCEDGYTLVGNGSVVCQENGKYSSLPQCEVVTCGKPPEIPNSVIVTDHKKEIMEFEDVIEYRCEDGYTLVGSRSVVCQENGKYSSLLQCKDECPKPVLEGNVVLSDSALLKNNFPDGSVVILKCATGYKVDEGSSTITCLDGEWSHQELTCKVVTCGKPPEIPNSVIVTDHKKEIMEFEDVIEYRCEDGYTLVGNGSVVCQENGNYSSLLQCEGTYAVLISALVIGIAVLGCTGICLFFKCLKKRKGSYNTGEEKMPKDALMQRQSFIYY</sequence>
<feature type="disulfide bond" evidence="4">
    <location>
        <begin position="243"/>
        <end position="270"/>
    </location>
</feature>
<evidence type="ECO:0000256" key="6">
    <source>
        <dbReference type="SAM" id="SignalP"/>
    </source>
</evidence>
<reference evidence="8 9" key="1">
    <citation type="submission" date="2021-06" db="EMBL/GenBank/DDBJ databases">
        <title>Chromosome-level genome assembly of the red-tail catfish (Hemibagrus wyckioides).</title>
        <authorList>
            <person name="Shao F."/>
        </authorList>
    </citation>
    <scope>NUCLEOTIDE SEQUENCE [LARGE SCALE GENOMIC DNA]</scope>
    <source>
        <strain evidence="8">EC202008001</strain>
        <tissue evidence="8">Blood</tissue>
    </source>
</reference>
<feature type="chain" id="PRO_5039565748" description="Sushi domain-containing protein" evidence="6">
    <location>
        <begin position="22"/>
        <end position="573"/>
    </location>
</feature>
<keyword evidence="3 4" id="KW-1015">Disulfide bond</keyword>